<dbReference type="PANTHER" id="PTHR21569">
    <property type="entry name" value="RIBOSOMAL PROTEIN S9"/>
    <property type="match status" value="1"/>
</dbReference>
<evidence type="ECO:0000256" key="4">
    <source>
        <dbReference type="ARBA" id="ARBA00035259"/>
    </source>
</evidence>
<dbReference type="RefSeq" id="WP_116474411.1">
    <property type="nucleotide sequence ID" value="NZ_BAABCX010000002.1"/>
</dbReference>
<proteinExistence type="inferred from homology"/>
<protein>
    <recommendedName>
        <fullName evidence="4 5">Small ribosomal subunit protein uS9</fullName>
    </recommendedName>
</protein>
<dbReference type="InterPro" id="IPR023035">
    <property type="entry name" value="Ribosomal_uS9_bac/plastid"/>
</dbReference>
<dbReference type="EMBL" id="BAABCX010000002">
    <property type="protein sequence ID" value="GAA3541840.1"/>
    <property type="molecule type" value="Genomic_DNA"/>
</dbReference>
<sequence>MAETQYYGTGRRKSSTARVFVKPGSGNIVINKRSLDQYFGRETARMVVRQPLELVEMTEKLDLYITVAGGGISGQAGAIRHGITRALMQYDETLRGSLRKAGFVTRDARRVERKKVGLHKARKRPQFSKR</sequence>
<evidence type="ECO:0000256" key="6">
    <source>
        <dbReference type="RuleBase" id="RU003815"/>
    </source>
</evidence>
<dbReference type="Proteomes" id="UP001500795">
    <property type="component" value="Unassembled WGS sequence"/>
</dbReference>
<dbReference type="HAMAP" id="MF_00532_B">
    <property type="entry name" value="Ribosomal_uS9_B"/>
    <property type="match status" value="1"/>
</dbReference>
<dbReference type="Pfam" id="PF00380">
    <property type="entry name" value="Ribosomal_S9"/>
    <property type="match status" value="1"/>
</dbReference>
<dbReference type="InterPro" id="IPR014721">
    <property type="entry name" value="Ribsml_uS5_D2-typ_fold_subgr"/>
</dbReference>
<comment type="caution">
    <text evidence="7">The sequence shown here is derived from an EMBL/GenBank/DDBJ whole genome shotgun (WGS) entry which is preliminary data.</text>
</comment>
<dbReference type="Gene3D" id="3.30.230.10">
    <property type="match status" value="1"/>
</dbReference>
<organism evidence="7 8">
    <name type="scientific">Zobellella aerophila</name>
    <dbReference type="NCBI Taxonomy" id="870480"/>
    <lineage>
        <taxon>Bacteria</taxon>
        <taxon>Pseudomonadati</taxon>
        <taxon>Pseudomonadota</taxon>
        <taxon>Gammaproteobacteria</taxon>
        <taxon>Aeromonadales</taxon>
        <taxon>Aeromonadaceae</taxon>
        <taxon>Zobellella</taxon>
    </lineage>
</organism>
<dbReference type="GO" id="GO:0005840">
    <property type="term" value="C:ribosome"/>
    <property type="evidence" value="ECO:0007669"/>
    <property type="project" value="UniProtKB-KW"/>
</dbReference>
<dbReference type="PANTHER" id="PTHR21569:SF1">
    <property type="entry name" value="SMALL RIBOSOMAL SUBUNIT PROTEIN US9M"/>
    <property type="match status" value="1"/>
</dbReference>
<comment type="similarity">
    <text evidence="1 5 6">Belongs to the universal ribosomal protein uS9 family.</text>
</comment>
<accession>A0ABP6VUU2</accession>
<evidence type="ECO:0000313" key="7">
    <source>
        <dbReference type="EMBL" id="GAA3541840.1"/>
    </source>
</evidence>
<evidence type="ECO:0000256" key="2">
    <source>
        <dbReference type="ARBA" id="ARBA00022980"/>
    </source>
</evidence>
<reference evidence="8" key="1">
    <citation type="journal article" date="2019" name="Int. J. Syst. Evol. Microbiol.">
        <title>The Global Catalogue of Microorganisms (GCM) 10K type strain sequencing project: providing services to taxonomists for standard genome sequencing and annotation.</title>
        <authorList>
            <consortium name="The Broad Institute Genomics Platform"/>
            <consortium name="The Broad Institute Genome Sequencing Center for Infectious Disease"/>
            <person name="Wu L."/>
            <person name="Ma J."/>
        </authorList>
    </citation>
    <scope>NUCLEOTIDE SEQUENCE [LARGE SCALE GENOMIC DNA]</scope>
    <source>
        <strain evidence="8">JCM 17110</strain>
    </source>
</reference>
<evidence type="ECO:0000256" key="5">
    <source>
        <dbReference type="HAMAP-Rule" id="MF_00532"/>
    </source>
</evidence>
<dbReference type="SUPFAM" id="SSF54211">
    <property type="entry name" value="Ribosomal protein S5 domain 2-like"/>
    <property type="match status" value="1"/>
</dbReference>
<keyword evidence="3 5" id="KW-0687">Ribonucleoprotein</keyword>
<dbReference type="NCBIfam" id="NF001099">
    <property type="entry name" value="PRK00132.1"/>
    <property type="match status" value="1"/>
</dbReference>
<name>A0ABP6VUU2_9GAMM</name>
<dbReference type="InterPro" id="IPR020568">
    <property type="entry name" value="Ribosomal_Su5_D2-typ_SF"/>
</dbReference>
<dbReference type="InterPro" id="IPR000754">
    <property type="entry name" value="Ribosomal_uS9"/>
</dbReference>
<gene>
    <name evidence="5 7" type="primary">rpsI</name>
    <name evidence="7" type="ORF">GCM10022394_22220</name>
</gene>
<evidence type="ECO:0000313" key="8">
    <source>
        <dbReference type="Proteomes" id="UP001500795"/>
    </source>
</evidence>
<evidence type="ECO:0000256" key="1">
    <source>
        <dbReference type="ARBA" id="ARBA00005251"/>
    </source>
</evidence>
<evidence type="ECO:0000256" key="3">
    <source>
        <dbReference type="ARBA" id="ARBA00023274"/>
    </source>
</evidence>
<keyword evidence="8" id="KW-1185">Reference proteome</keyword>
<dbReference type="PROSITE" id="PS00360">
    <property type="entry name" value="RIBOSOMAL_S9"/>
    <property type="match status" value="1"/>
</dbReference>
<dbReference type="InterPro" id="IPR020574">
    <property type="entry name" value="Ribosomal_uS9_CS"/>
</dbReference>
<keyword evidence="2 5" id="KW-0689">Ribosomal protein</keyword>